<dbReference type="PANTHER" id="PTHR11895">
    <property type="entry name" value="TRANSAMIDASE"/>
    <property type="match status" value="1"/>
</dbReference>
<dbReference type="SUPFAM" id="SSF75304">
    <property type="entry name" value="Amidase signature (AS) enzymes"/>
    <property type="match status" value="1"/>
</dbReference>
<dbReference type="RefSeq" id="WP_006504004.1">
    <property type="nucleotide sequence ID" value="NZ_BAGZ01000022.1"/>
</dbReference>
<protein>
    <submittedName>
        <fullName evidence="3">Putative amidase</fullName>
    </submittedName>
</protein>
<evidence type="ECO:0000259" key="2">
    <source>
        <dbReference type="Pfam" id="PF01425"/>
    </source>
</evidence>
<evidence type="ECO:0000313" key="3">
    <source>
        <dbReference type="EMBL" id="GAB79247.1"/>
    </source>
</evidence>
<dbReference type="InterPro" id="IPR036928">
    <property type="entry name" value="AS_sf"/>
</dbReference>
<comment type="similarity">
    <text evidence="1">Belongs to the amidase family.</text>
</comment>
<dbReference type="EMBL" id="BAGZ01000022">
    <property type="protein sequence ID" value="GAB79247.1"/>
    <property type="molecule type" value="Genomic_DNA"/>
</dbReference>
<dbReference type="InterPro" id="IPR000120">
    <property type="entry name" value="Amidase"/>
</dbReference>
<reference evidence="3 4" key="1">
    <citation type="submission" date="2012-08" db="EMBL/GenBank/DDBJ databases">
        <title>Whole genome shotgun sequence of Austwickia chelonae NBRC 105200.</title>
        <authorList>
            <person name="Yoshida I."/>
            <person name="Hosoyama A."/>
            <person name="Tsuchikane K."/>
            <person name="Katsumata H."/>
            <person name="Ando Y."/>
            <person name="Ohji S."/>
            <person name="Hamada M."/>
            <person name="Tamura T."/>
            <person name="Yamazoe A."/>
            <person name="Yamazaki S."/>
            <person name="Fujita N."/>
        </authorList>
    </citation>
    <scope>NUCLEOTIDE SEQUENCE [LARGE SCALE GENOMIC DNA]</scope>
    <source>
        <strain evidence="3 4">NBRC 105200</strain>
    </source>
</reference>
<dbReference type="Gene3D" id="3.90.1300.10">
    <property type="entry name" value="Amidase signature (AS) domain"/>
    <property type="match status" value="1"/>
</dbReference>
<dbReference type="Pfam" id="PF01425">
    <property type="entry name" value="Amidase"/>
    <property type="match status" value="1"/>
</dbReference>
<dbReference type="PROSITE" id="PS00571">
    <property type="entry name" value="AMIDASES"/>
    <property type="match status" value="1"/>
</dbReference>
<dbReference type="OrthoDB" id="5175573at2"/>
<name>K6WBP0_9MICO</name>
<proteinExistence type="inferred from homology"/>
<feature type="domain" description="Amidase" evidence="2">
    <location>
        <begin position="36"/>
        <end position="471"/>
    </location>
</feature>
<gene>
    <name evidence="3" type="ORF">AUCHE_22_00170</name>
</gene>
<keyword evidence="4" id="KW-1185">Reference proteome</keyword>
<dbReference type="STRING" id="100225.SAMN05421595_2555"/>
<sequence length="495" mass="52299">MSPPSAGRPTTPDISELGALELAAALRRHELTATDVARRTLEQISRHNDRIGAFVHVDEQHTLEQAQAADDLLREHRKRQDADPARLPPLLGVPCPVKDLTPVAGMPCTFGSAAMTGFVPDSDDGVVRRLRRAGALVIGKTTTPEFGFPCYTEPDIAPPARTPWDLNRSAGGSSGGAAAAVAAGLVPIAHGSDGGGSLRIPASACGLVGMKASRGLISPGPSNVDGPGLATHGVLTRTVRDTALAFDLLRVGWPGDVYRMPAPRTTYLDACERLPGSLRIGVLTEPVIADCEVHPGPLRAVERAAALLRDLGHRVVRAPRPFPRERWAAFSAIWSVLALSVPLPPGGEERLVPLTRWLRGCGREVSGADYAAALASTQQLAREVARSWSDFDVVLTPTLARPPAPIGALRNDRDPAADFADQCAFTPWTSIYNLSGRPAVSLPVHRECEDGVELPYGVMLGAGLGEDELLLSLAAQVEAADPWPGPVTPGRGGSR</sequence>
<dbReference type="AlphaFoldDB" id="K6WBP0"/>
<dbReference type="InterPro" id="IPR020556">
    <property type="entry name" value="Amidase_CS"/>
</dbReference>
<evidence type="ECO:0000313" key="4">
    <source>
        <dbReference type="Proteomes" id="UP000008495"/>
    </source>
</evidence>
<comment type="caution">
    <text evidence="3">The sequence shown here is derived from an EMBL/GenBank/DDBJ whole genome shotgun (WGS) entry which is preliminary data.</text>
</comment>
<evidence type="ECO:0000256" key="1">
    <source>
        <dbReference type="ARBA" id="ARBA00009199"/>
    </source>
</evidence>
<accession>K6WBP0</accession>
<dbReference type="InterPro" id="IPR023631">
    <property type="entry name" value="Amidase_dom"/>
</dbReference>
<dbReference type="GO" id="GO:0003824">
    <property type="term" value="F:catalytic activity"/>
    <property type="evidence" value="ECO:0007669"/>
    <property type="project" value="InterPro"/>
</dbReference>
<dbReference type="PANTHER" id="PTHR11895:SF7">
    <property type="entry name" value="GLUTAMYL-TRNA(GLN) AMIDOTRANSFERASE SUBUNIT A, MITOCHONDRIAL"/>
    <property type="match status" value="1"/>
</dbReference>
<dbReference type="Proteomes" id="UP000008495">
    <property type="component" value="Unassembled WGS sequence"/>
</dbReference>
<dbReference type="eggNOG" id="COG0154">
    <property type="taxonomic scope" value="Bacteria"/>
</dbReference>
<organism evidence="3 4">
    <name type="scientific">Austwickia chelonae NBRC 105200</name>
    <dbReference type="NCBI Taxonomy" id="1184607"/>
    <lineage>
        <taxon>Bacteria</taxon>
        <taxon>Bacillati</taxon>
        <taxon>Actinomycetota</taxon>
        <taxon>Actinomycetes</taxon>
        <taxon>Micrococcales</taxon>
        <taxon>Dermatophilaceae</taxon>
        <taxon>Austwickia</taxon>
    </lineage>
</organism>